<dbReference type="Proteomes" id="UP000015105">
    <property type="component" value="Chromosome 4D"/>
</dbReference>
<reference evidence="2" key="5">
    <citation type="journal article" date="2021" name="G3 (Bethesda)">
        <title>Aegilops tauschii genome assembly Aet v5.0 features greater sequence contiguity and improved annotation.</title>
        <authorList>
            <person name="Wang L."/>
            <person name="Zhu T."/>
            <person name="Rodriguez J.C."/>
            <person name="Deal K.R."/>
            <person name="Dubcovsky J."/>
            <person name="McGuire P.E."/>
            <person name="Lux T."/>
            <person name="Spannagl M."/>
            <person name="Mayer K.F.X."/>
            <person name="Baldrich P."/>
            <person name="Meyers B.C."/>
            <person name="Huo N."/>
            <person name="Gu Y.Q."/>
            <person name="Zhou H."/>
            <person name="Devos K.M."/>
            <person name="Bennetzen J.L."/>
            <person name="Unver T."/>
            <person name="Budak H."/>
            <person name="Gulick P.J."/>
            <person name="Galiba G."/>
            <person name="Kalapos B."/>
            <person name="Nelson D.R."/>
            <person name="Li P."/>
            <person name="You F.M."/>
            <person name="Luo M.C."/>
            <person name="Dvorak J."/>
        </authorList>
    </citation>
    <scope>NUCLEOTIDE SEQUENCE [LARGE SCALE GENOMIC DNA]</scope>
    <source>
        <strain evidence="2">cv. AL8/78</strain>
    </source>
</reference>
<organism evidence="2 3">
    <name type="scientific">Aegilops tauschii subsp. strangulata</name>
    <name type="common">Goatgrass</name>
    <dbReference type="NCBI Taxonomy" id="200361"/>
    <lineage>
        <taxon>Eukaryota</taxon>
        <taxon>Viridiplantae</taxon>
        <taxon>Streptophyta</taxon>
        <taxon>Embryophyta</taxon>
        <taxon>Tracheophyta</taxon>
        <taxon>Spermatophyta</taxon>
        <taxon>Magnoliopsida</taxon>
        <taxon>Liliopsida</taxon>
        <taxon>Poales</taxon>
        <taxon>Poaceae</taxon>
        <taxon>BOP clade</taxon>
        <taxon>Pooideae</taxon>
        <taxon>Triticodae</taxon>
        <taxon>Triticeae</taxon>
        <taxon>Triticinae</taxon>
        <taxon>Aegilops</taxon>
    </lineage>
</organism>
<sequence>MDRHTNHTRAPAMLLPLLFLVCFALHAQCRIIEGMENDKINLPTGLCIYSKGCSGNCCYLCLVLEDCFVSMEECKKACQKDTPAIFNHTSPSI</sequence>
<proteinExistence type="predicted"/>
<evidence type="ECO:0000256" key="1">
    <source>
        <dbReference type="SAM" id="SignalP"/>
    </source>
</evidence>
<protein>
    <recommendedName>
        <fullName evidence="4">Acidic protein</fullName>
    </recommendedName>
</protein>
<keyword evidence="3" id="KW-1185">Reference proteome</keyword>
<evidence type="ECO:0008006" key="4">
    <source>
        <dbReference type="Google" id="ProtNLM"/>
    </source>
</evidence>
<accession>A0A453GZH4</accession>
<dbReference type="EnsemblPlants" id="AET4Gv20008100.2">
    <property type="protein sequence ID" value="AET4Gv20008100.2"/>
    <property type="gene ID" value="AET4Gv20008100"/>
</dbReference>
<reference evidence="3" key="1">
    <citation type="journal article" date="2014" name="Science">
        <title>Ancient hybridizations among the ancestral genomes of bread wheat.</title>
        <authorList>
            <consortium name="International Wheat Genome Sequencing Consortium,"/>
            <person name="Marcussen T."/>
            <person name="Sandve S.R."/>
            <person name="Heier L."/>
            <person name="Spannagl M."/>
            <person name="Pfeifer M."/>
            <person name="Jakobsen K.S."/>
            <person name="Wulff B.B."/>
            <person name="Steuernagel B."/>
            <person name="Mayer K.F."/>
            <person name="Olsen O.A."/>
        </authorList>
    </citation>
    <scope>NUCLEOTIDE SEQUENCE [LARGE SCALE GENOMIC DNA]</scope>
    <source>
        <strain evidence="3">cv. AL8/78</strain>
    </source>
</reference>
<evidence type="ECO:0000313" key="3">
    <source>
        <dbReference type="Proteomes" id="UP000015105"/>
    </source>
</evidence>
<evidence type="ECO:0000313" key="2">
    <source>
        <dbReference type="EnsemblPlants" id="AET4Gv20008100.2"/>
    </source>
</evidence>
<name>A0A453GZH4_AEGTS</name>
<dbReference type="Gramene" id="AET4Gv20008100.2">
    <property type="protein sequence ID" value="AET4Gv20008100.2"/>
    <property type="gene ID" value="AET4Gv20008100"/>
</dbReference>
<reference evidence="2" key="3">
    <citation type="journal article" date="2017" name="Nature">
        <title>Genome sequence of the progenitor of the wheat D genome Aegilops tauschii.</title>
        <authorList>
            <person name="Luo M.C."/>
            <person name="Gu Y.Q."/>
            <person name="Puiu D."/>
            <person name="Wang H."/>
            <person name="Twardziok S.O."/>
            <person name="Deal K.R."/>
            <person name="Huo N."/>
            <person name="Zhu T."/>
            <person name="Wang L."/>
            <person name="Wang Y."/>
            <person name="McGuire P.E."/>
            <person name="Liu S."/>
            <person name="Long H."/>
            <person name="Ramasamy R.K."/>
            <person name="Rodriguez J.C."/>
            <person name="Van S.L."/>
            <person name="Yuan L."/>
            <person name="Wang Z."/>
            <person name="Xia Z."/>
            <person name="Xiao L."/>
            <person name="Anderson O.D."/>
            <person name="Ouyang S."/>
            <person name="Liang Y."/>
            <person name="Zimin A.V."/>
            <person name="Pertea G."/>
            <person name="Qi P."/>
            <person name="Bennetzen J.L."/>
            <person name="Dai X."/>
            <person name="Dawson M.W."/>
            <person name="Muller H.G."/>
            <person name="Kugler K."/>
            <person name="Rivarola-Duarte L."/>
            <person name="Spannagl M."/>
            <person name="Mayer K.F.X."/>
            <person name="Lu F.H."/>
            <person name="Bevan M.W."/>
            <person name="Leroy P."/>
            <person name="Li P."/>
            <person name="You F.M."/>
            <person name="Sun Q."/>
            <person name="Liu Z."/>
            <person name="Lyons E."/>
            <person name="Wicker T."/>
            <person name="Salzberg S.L."/>
            <person name="Devos K.M."/>
            <person name="Dvorak J."/>
        </authorList>
    </citation>
    <scope>NUCLEOTIDE SEQUENCE [LARGE SCALE GENOMIC DNA]</scope>
    <source>
        <strain evidence="2">cv. AL8/78</strain>
    </source>
</reference>
<keyword evidence="1" id="KW-0732">Signal</keyword>
<reference evidence="3" key="2">
    <citation type="journal article" date="2017" name="Nat. Plants">
        <title>The Aegilops tauschii genome reveals multiple impacts of transposons.</title>
        <authorList>
            <person name="Zhao G."/>
            <person name="Zou C."/>
            <person name="Li K."/>
            <person name="Wang K."/>
            <person name="Li T."/>
            <person name="Gao L."/>
            <person name="Zhang X."/>
            <person name="Wang H."/>
            <person name="Yang Z."/>
            <person name="Liu X."/>
            <person name="Jiang W."/>
            <person name="Mao L."/>
            <person name="Kong X."/>
            <person name="Jiao Y."/>
            <person name="Jia J."/>
        </authorList>
    </citation>
    <scope>NUCLEOTIDE SEQUENCE [LARGE SCALE GENOMIC DNA]</scope>
    <source>
        <strain evidence="3">cv. AL8/78</strain>
    </source>
</reference>
<dbReference type="AlphaFoldDB" id="A0A453GZH4"/>
<reference evidence="2" key="4">
    <citation type="submission" date="2019-03" db="UniProtKB">
        <authorList>
            <consortium name="EnsemblPlants"/>
        </authorList>
    </citation>
    <scope>IDENTIFICATION</scope>
</reference>
<feature type="chain" id="PRO_5018977982" description="Acidic protein" evidence="1">
    <location>
        <begin position="30"/>
        <end position="93"/>
    </location>
</feature>
<feature type="signal peptide" evidence="1">
    <location>
        <begin position="1"/>
        <end position="29"/>
    </location>
</feature>